<keyword evidence="9" id="KW-1185">Reference proteome</keyword>
<accession>A0A0F5K109</accession>
<dbReference type="GO" id="GO:0050136">
    <property type="term" value="F:NADH dehydrogenase (quinone) (non-electrogenic) activity"/>
    <property type="evidence" value="ECO:0007669"/>
    <property type="project" value="UniProtKB-UniRule"/>
</dbReference>
<dbReference type="GO" id="GO:0048038">
    <property type="term" value="F:quinone binding"/>
    <property type="evidence" value="ECO:0007669"/>
    <property type="project" value="UniProtKB-KW"/>
</dbReference>
<organism evidence="8 9">
    <name type="scientific">Robbsia andropogonis</name>
    <dbReference type="NCBI Taxonomy" id="28092"/>
    <lineage>
        <taxon>Bacteria</taxon>
        <taxon>Pseudomonadati</taxon>
        <taxon>Pseudomonadota</taxon>
        <taxon>Betaproteobacteria</taxon>
        <taxon>Burkholderiales</taxon>
        <taxon>Burkholderiaceae</taxon>
        <taxon>Robbsia</taxon>
    </lineage>
</organism>
<dbReference type="NCBIfam" id="TIGR01770">
    <property type="entry name" value="NDH_I_N"/>
    <property type="match status" value="1"/>
</dbReference>
<feature type="transmembrane region" description="Helical" evidence="5">
    <location>
        <begin position="413"/>
        <end position="433"/>
    </location>
</feature>
<feature type="domain" description="NADH:quinone oxidoreductase/Mrp antiporter transmembrane" evidence="7">
    <location>
        <begin position="126"/>
        <end position="426"/>
    </location>
</feature>
<dbReference type="AlphaFoldDB" id="A0A0F5K109"/>
<dbReference type="PATRIC" id="fig|28092.6.peg.2614"/>
<dbReference type="STRING" id="28092.WM40_11110"/>
<dbReference type="NCBIfam" id="NF004442">
    <property type="entry name" value="PRK05777.1-5"/>
    <property type="match status" value="1"/>
</dbReference>
<sequence>MQNANMTVLLPEALLLVAALLTVLNDAFTTGPGGRRITYGIALFSSLAATVWYAAIATQPQVGRFFSDMYVVDQMASVLKAFVCLGFALTLLYSRRYLVDRDLDNGNVYMLGMFSLLGQIVMISGNNMLTLYLGLEMMSLSLYALIALRRDDATSGEASMKYYVLGALASGFTLYGISMMYGATSSLDLGEISRTLASGRVPNTVLLFGVVFVVVGVTFKLGTAPFHMWVPDVYQGSPTAMTLLVAAGPKVAAFAFGFRLLIDGMLPLATDWQQMLTIVAALSLIIGNVMGLVQTNIKRLLAYSAISNQGFVLLGLIGGVVNGNADEAASAYGSAMFYSIVYLITTIAVFGILLILSRRGVEAENIDDLKGLNQRNPWTAFVMLVLMFSLAGIPPTAGFYAKLSVLSTVVNAGMVWLSILGVLSSLVGAFYYLRIVKVMYFDTPLDETPVETHTVARVVLTLNGLAVLALGIIPGPLLNVCLHAMHQIFGA</sequence>
<dbReference type="Proteomes" id="UP000033618">
    <property type="component" value="Unassembled WGS sequence"/>
</dbReference>
<feature type="transmembrane region" description="Helical" evidence="5">
    <location>
        <begin position="335"/>
        <end position="357"/>
    </location>
</feature>
<evidence type="ECO:0000256" key="6">
    <source>
        <dbReference type="RuleBase" id="RU000320"/>
    </source>
</evidence>
<evidence type="ECO:0000256" key="4">
    <source>
        <dbReference type="ARBA" id="ARBA00023136"/>
    </source>
</evidence>
<feature type="transmembrane region" description="Helical" evidence="5">
    <location>
        <begin position="129"/>
        <end position="148"/>
    </location>
</feature>
<dbReference type="EC" id="7.1.1.-" evidence="5"/>
<dbReference type="Pfam" id="PF00361">
    <property type="entry name" value="Proton_antipo_M"/>
    <property type="match status" value="1"/>
</dbReference>
<comment type="subcellular location">
    <subcellularLocation>
        <location evidence="5">Cell membrane</location>
        <topology evidence="5">Multi-pass membrane protein</topology>
    </subcellularLocation>
    <subcellularLocation>
        <location evidence="1">Endomembrane system</location>
        <topology evidence="1">Multi-pass membrane protein</topology>
    </subcellularLocation>
    <subcellularLocation>
        <location evidence="6">Membrane</location>
        <topology evidence="6">Multi-pass membrane protein</topology>
    </subcellularLocation>
</comment>
<keyword evidence="2 5" id="KW-0812">Transmembrane</keyword>
<keyword evidence="4 5" id="KW-0472">Membrane</keyword>
<dbReference type="InterPro" id="IPR001750">
    <property type="entry name" value="ND/Mrp_TM"/>
</dbReference>
<keyword evidence="3 5" id="KW-1133">Transmembrane helix</keyword>
<evidence type="ECO:0000313" key="9">
    <source>
        <dbReference type="Proteomes" id="UP000033618"/>
    </source>
</evidence>
<keyword evidence="5" id="KW-1278">Translocase</keyword>
<dbReference type="PANTHER" id="PTHR22773">
    <property type="entry name" value="NADH DEHYDROGENASE"/>
    <property type="match status" value="1"/>
</dbReference>
<dbReference type="InterPro" id="IPR010096">
    <property type="entry name" value="NADH-Q_OxRdtase_suN/2"/>
</dbReference>
<evidence type="ECO:0000256" key="2">
    <source>
        <dbReference type="ARBA" id="ARBA00022692"/>
    </source>
</evidence>
<dbReference type="PRINTS" id="PR01434">
    <property type="entry name" value="NADHDHGNASE5"/>
</dbReference>
<evidence type="ECO:0000256" key="1">
    <source>
        <dbReference type="ARBA" id="ARBA00004127"/>
    </source>
</evidence>
<reference evidence="8 9" key="1">
    <citation type="submission" date="2015-03" db="EMBL/GenBank/DDBJ databases">
        <title>Draft Genome Sequence of Burkholderia andropogonis type strain ICMP2807, isolated from Sorghum bicolor.</title>
        <authorList>
            <person name="Lopes-Santos L."/>
            <person name="Castro D.B."/>
            <person name="Ottoboni L.M."/>
            <person name="Park D."/>
            <person name="Weirc B.S."/>
            <person name="Destefano S.A."/>
        </authorList>
    </citation>
    <scope>NUCLEOTIDE SEQUENCE [LARGE SCALE GENOMIC DNA]</scope>
    <source>
        <strain evidence="8 9">ICMP2807</strain>
    </source>
</reference>
<dbReference type="GO" id="GO:0012505">
    <property type="term" value="C:endomembrane system"/>
    <property type="evidence" value="ECO:0007669"/>
    <property type="project" value="UniProtKB-SubCell"/>
</dbReference>
<dbReference type="EMBL" id="LAQU01000009">
    <property type="protein sequence ID" value="KKB63544.1"/>
    <property type="molecule type" value="Genomic_DNA"/>
</dbReference>
<comment type="catalytic activity">
    <reaction evidence="5">
        <text>a quinone + NADH + 5 H(+)(in) = a quinol + NAD(+) + 4 H(+)(out)</text>
        <dbReference type="Rhea" id="RHEA:57888"/>
        <dbReference type="ChEBI" id="CHEBI:15378"/>
        <dbReference type="ChEBI" id="CHEBI:24646"/>
        <dbReference type="ChEBI" id="CHEBI:57540"/>
        <dbReference type="ChEBI" id="CHEBI:57945"/>
        <dbReference type="ChEBI" id="CHEBI:132124"/>
    </reaction>
</comment>
<feature type="transmembrane region" description="Helical" evidence="5">
    <location>
        <begin position="240"/>
        <end position="262"/>
    </location>
</feature>
<dbReference type="GO" id="GO:0008137">
    <property type="term" value="F:NADH dehydrogenase (ubiquinone) activity"/>
    <property type="evidence" value="ECO:0007669"/>
    <property type="project" value="InterPro"/>
</dbReference>
<dbReference type="RefSeq" id="WP_036007839.1">
    <property type="nucleotide sequence ID" value="NZ_CADFGU010000001.1"/>
</dbReference>
<gene>
    <name evidence="5" type="primary">nuoN</name>
    <name evidence="8" type="ORF">WM40_11110</name>
</gene>
<feature type="transmembrane region" description="Helical" evidence="5">
    <location>
        <begin position="75"/>
        <end position="94"/>
    </location>
</feature>
<feature type="transmembrane region" description="Helical" evidence="5">
    <location>
        <begin position="6"/>
        <end position="25"/>
    </location>
</feature>
<proteinExistence type="inferred from homology"/>
<comment type="function">
    <text evidence="5">NDH-1 shuttles electrons from NADH, via FMN and iron-sulfur (Fe-S) centers, to quinones in the respiratory chain. The immediate electron acceptor for the enzyme in this species is believed to be ubiquinone. Couples the redox reaction to proton translocation (for every two electrons transferred, four hydrogen ions are translocated across the cytoplasmic membrane), and thus conserves the redox energy in a proton gradient.</text>
</comment>
<feature type="transmembrane region" description="Helical" evidence="5">
    <location>
        <begin position="454"/>
        <end position="473"/>
    </location>
</feature>
<dbReference type="GO" id="GO:0005886">
    <property type="term" value="C:plasma membrane"/>
    <property type="evidence" value="ECO:0007669"/>
    <property type="project" value="UniProtKB-SubCell"/>
</dbReference>
<keyword evidence="5" id="KW-0874">Quinone</keyword>
<keyword evidence="5 8" id="KW-0830">Ubiquinone</keyword>
<evidence type="ECO:0000256" key="3">
    <source>
        <dbReference type="ARBA" id="ARBA00022989"/>
    </source>
</evidence>
<keyword evidence="5" id="KW-1003">Cell membrane</keyword>
<feature type="transmembrane region" description="Helical" evidence="5">
    <location>
        <begin position="274"/>
        <end position="293"/>
    </location>
</feature>
<feature type="transmembrane region" description="Helical" evidence="5">
    <location>
        <begin position="37"/>
        <end position="55"/>
    </location>
</feature>
<feature type="transmembrane region" description="Helical" evidence="5">
    <location>
        <begin position="106"/>
        <end position="123"/>
    </location>
</feature>
<comment type="caution">
    <text evidence="8">The sequence shown here is derived from an EMBL/GenBank/DDBJ whole genome shotgun (WGS) entry which is preliminary data.</text>
</comment>
<name>A0A0F5K109_9BURK</name>
<feature type="transmembrane region" description="Helical" evidence="5">
    <location>
        <begin position="160"/>
        <end position="181"/>
    </location>
</feature>
<feature type="transmembrane region" description="Helical" evidence="5">
    <location>
        <begin position="300"/>
        <end position="323"/>
    </location>
</feature>
<dbReference type="HAMAP" id="MF_00445">
    <property type="entry name" value="NDH1_NuoN_1"/>
    <property type="match status" value="1"/>
</dbReference>
<evidence type="ECO:0000259" key="7">
    <source>
        <dbReference type="Pfam" id="PF00361"/>
    </source>
</evidence>
<keyword evidence="5" id="KW-0813">Transport</keyword>
<comment type="similarity">
    <text evidence="5">Belongs to the complex I subunit 2 family.</text>
</comment>
<feature type="transmembrane region" description="Helical" evidence="5">
    <location>
        <begin position="378"/>
        <end position="401"/>
    </location>
</feature>
<comment type="subunit">
    <text evidence="5">NDH-1 is composed of 14 different subunits. Subunits NuoA, H, J, K, L, M, N constitute the membrane sector of the complex.</text>
</comment>
<evidence type="ECO:0000256" key="5">
    <source>
        <dbReference type="HAMAP-Rule" id="MF_00445"/>
    </source>
</evidence>
<dbReference type="OrthoDB" id="9768329at2"/>
<keyword evidence="5" id="KW-0520">NAD</keyword>
<evidence type="ECO:0000313" key="8">
    <source>
        <dbReference type="EMBL" id="KKB63544.1"/>
    </source>
</evidence>
<protein>
    <recommendedName>
        <fullName evidence="5">NADH-quinone oxidoreductase subunit N</fullName>
        <ecNumber evidence="5">7.1.1.-</ecNumber>
    </recommendedName>
    <alternativeName>
        <fullName evidence="5">NADH dehydrogenase I subunit N</fullName>
    </alternativeName>
    <alternativeName>
        <fullName evidence="5">NDH-1 subunit N</fullName>
    </alternativeName>
</protein>
<feature type="transmembrane region" description="Helical" evidence="5">
    <location>
        <begin position="201"/>
        <end position="219"/>
    </location>
</feature>
<dbReference type="GO" id="GO:0042773">
    <property type="term" value="P:ATP synthesis coupled electron transport"/>
    <property type="evidence" value="ECO:0007669"/>
    <property type="project" value="InterPro"/>
</dbReference>